<evidence type="ECO:0000313" key="7">
    <source>
        <dbReference type="WBParaSite" id="BTMF_0000247401-mRNA-1"/>
    </source>
</evidence>
<accession>A0A0R3Q820</accession>
<protein>
    <recommendedName>
        <fullName evidence="3">Integrator complex subunit 10</fullName>
    </recommendedName>
</protein>
<keyword evidence="4" id="KW-0539">Nucleus</keyword>
<reference evidence="5 6" key="2">
    <citation type="submission" date="2018-11" db="EMBL/GenBank/DDBJ databases">
        <authorList>
            <consortium name="Pathogen Informatics"/>
        </authorList>
    </citation>
    <scope>NUCLEOTIDE SEQUENCE [LARGE SCALE GENOMIC DNA]</scope>
</reference>
<evidence type="ECO:0000256" key="4">
    <source>
        <dbReference type="ARBA" id="ARBA00023242"/>
    </source>
</evidence>
<dbReference type="Pfam" id="PF21045">
    <property type="entry name" value="INT10"/>
    <property type="match status" value="1"/>
</dbReference>
<comment type="similarity">
    <text evidence="2">Belongs to the Integrator subunit 10 family.</text>
</comment>
<dbReference type="PANTHER" id="PTHR16055">
    <property type="entry name" value="INTEGRATOR COMPLEX SUBUNIT 10"/>
    <property type="match status" value="1"/>
</dbReference>
<dbReference type="EMBL" id="UZAG01001366">
    <property type="protein sequence ID" value="VDO11096.1"/>
    <property type="molecule type" value="Genomic_DNA"/>
</dbReference>
<proteinExistence type="inferred from homology"/>
<evidence type="ECO:0000313" key="5">
    <source>
        <dbReference type="EMBL" id="VDO11096.1"/>
    </source>
</evidence>
<dbReference type="GO" id="GO:0016180">
    <property type="term" value="P:snRNA processing"/>
    <property type="evidence" value="ECO:0007669"/>
    <property type="project" value="InterPro"/>
</dbReference>
<evidence type="ECO:0000256" key="3">
    <source>
        <dbReference type="ARBA" id="ARBA00016811"/>
    </source>
</evidence>
<dbReference type="Proteomes" id="UP000280834">
    <property type="component" value="Unassembled WGS sequence"/>
</dbReference>
<dbReference type="WBParaSite" id="BTMF_0000247401-mRNA-1">
    <property type="protein sequence ID" value="BTMF_0000247401-mRNA-1"/>
    <property type="gene ID" value="BTMF_0000247401"/>
</dbReference>
<gene>
    <name evidence="5" type="ORF">BTMF_LOCUS1802</name>
</gene>
<keyword evidence="6" id="KW-1185">Reference proteome</keyword>
<evidence type="ECO:0000256" key="2">
    <source>
        <dbReference type="ARBA" id="ARBA00010391"/>
    </source>
</evidence>
<dbReference type="PANTHER" id="PTHR16055:SF2">
    <property type="entry name" value="INTEGRATOR COMPLEX SUBUNIT 10"/>
    <property type="match status" value="1"/>
</dbReference>
<reference evidence="7" key="1">
    <citation type="submission" date="2017-02" db="UniProtKB">
        <authorList>
            <consortium name="WormBaseParasite"/>
        </authorList>
    </citation>
    <scope>IDENTIFICATION</scope>
</reference>
<comment type="subcellular location">
    <subcellularLocation>
        <location evidence="1">Nucleus</location>
    </subcellularLocation>
</comment>
<name>A0A0R3Q820_9BILA</name>
<evidence type="ECO:0000256" key="1">
    <source>
        <dbReference type="ARBA" id="ARBA00004123"/>
    </source>
</evidence>
<dbReference type="InterPro" id="IPR026164">
    <property type="entry name" value="Int_cplx_su10"/>
</dbReference>
<sequence length="259" mass="29605">MRQFITESLLFKCKINELIAYVDDQLENSDCWTKEVLYFQLACAHCLDRSWPDACENVIHMLNISAESDIGSKPIFDTDLSSTFTNNDSSIQPAFTIVKQERLRKLVYDIAYHILFRVYTSTAMDHDNDQLLGALLVLSQIDFATKGYQCFNRIMRHVEAKGSLRSAGLVKYISNIAILEELSRIQDYCSEYVSILIAIPQVQRRIGQSTRHSVRGTKDGQKQSIEEQIKKCGEDPYVTVSTYFTENKEGILKMLGAKF</sequence>
<organism evidence="7">
    <name type="scientific">Brugia timori</name>
    <dbReference type="NCBI Taxonomy" id="42155"/>
    <lineage>
        <taxon>Eukaryota</taxon>
        <taxon>Metazoa</taxon>
        <taxon>Ecdysozoa</taxon>
        <taxon>Nematoda</taxon>
        <taxon>Chromadorea</taxon>
        <taxon>Rhabditida</taxon>
        <taxon>Spirurina</taxon>
        <taxon>Spiruromorpha</taxon>
        <taxon>Filarioidea</taxon>
        <taxon>Onchocercidae</taxon>
        <taxon>Brugia</taxon>
    </lineage>
</organism>
<dbReference type="GO" id="GO:0032039">
    <property type="term" value="C:integrator complex"/>
    <property type="evidence" value="ECO:0007669"/>
    <property type="project" value="InterPro"/>
</dbReference>
<dbReference type="AlphaFoldDB" id="A0A0R3Q820"/>
<evidence type="ECO:0000313" key="6">
    <source>
        <dbReference type="Proteomes" id="UP000280834"/>
    </source>
</evidence>